<evidence type="ECO:0000256" key="7">
    <source>
        <dbReference type="ARBA" id="ARBA00023136"/>
    </source>
</evidence>
<reference evidence="13 14" key="1">
    <citation type="journal article" date="2012" name="J. Bacteriol.">
        <title>Complete Genome Sequence of the BTEX-Degrading Bacterium Pseudoxanthomonas spadix BD-a59.</title>
        <authorList>
            <person name="Lee S.H."/>
            <person name="Jin H.M."/>
            <person name="Lee H.J."/>
            <person name="Kim J.M."/>
            <person name="Jeon C.O."/>
        </authorList>
    </citation>
    <scope>NUCLEOTIDE SEQUENCE [LARGE SCALE GENOMIC DNA]</scope>
    <source>
        <strain evidence="13 14">BD-a59</strain>
    </source>
</reference>
<name>G7UMW5_PSEUP</name>
<dbReference type="eggNOG" id="COG1868">
    <property type="taxonomic scope" value="Bacteria"/>
</dbReference>
<evidence type="ECO:0000256" key="3">
    <source>
        <dbReference type="ARBA" id="ARBA00022475"/>
    </source>
</evidence>
<dbReference type="GO" id="GO:0071978">
    <property type="term" value="P:bacterial-type flagellum-dependent swarming motility"/>
    <property type="evidence" value="ECO:0007669"/>
    <property type="project" value="TreeGrafter"/>
</dbReference>
<protein>
    <recommendedName>
        <fullName evidence="2 10">Flagellar motor switch protein FliM</fullName>
    </recommendedName>
</protein>
<dbReference type="GO" id="GO:0005886">
    <property type="term" value="C:plasma membrane"/>
    <property type="evidence" value="ECO:0007669"/>
    <property type="project" value="UniProtKB-SubCell"/>
</dbReference>
<dbReference type="Pfam" id="PF02154">
    <property type="entry name" value="FliM"/>
    <property type="match status" value="1"/>
</dbReference>
<dbReference type="NCBIfam" id="TIGR01397">
    <property type="entry name" value="fliM_switch"/>
    <property type="match status" value="1"/>
</dbReference>
<keyword evidence="6 11" id="KW-0283">Flagellar rotation</keyword>
<dbReference type="InterPro" id="IPR028976">
    <property type="entry name" value="CheC-like_sf"/>
</dbReference>
<dbReference type="SUPFAM" id="SSF103039">
    <property type="entry name" value="CheC-like"/>
    <property type="match status" value="1"/>
</dbReference>
<dbReference type="GO" id="GO:0003774">
    <property type="term" value="F:cytoskeletal motor activity"/>
    <property type="evidence" value="ECO:0007669"/>
    <property type="project" value="InterPro"/>
</dbReference>
<dbReference type="GO" id="GO:0009425">
    <property type="term" value="C:bacterial-type flagellum basal body"/>
    <property type="evidence" value="ECO:0007669"/>
    <property type="project" value="UniProtKB-SubCell"/>
</dbReference>
<dbReference type="PANTHER" id="PTHR30034:SF3">
    <property type="entry name" value="FLAGELLAR MOTOR SWITCH PROTEIN FLIM"/>
    <property type="match status" value="1"/>
</dbReference>
<dbReference type="InterPro" id="IPR036429">
    <property type="entry name" value="SpoA-like_sf"/>
</dbReference>
<dbReference type="RefSeq" id="WP_014159454.1">
    <property type="nucleotide sequence ID" value="NC_016147.2"/>
</dbReference>
<evidence type="ECO:0000256" key="10">
    <source>
        <dbReference type="NCBIfam" id="TIGR01397"/>
    </source>
</evidence>
<keyword evidence="3 11" id="KW-1003">Cell membrane</keyword>
<comment type="function">
    <text evidence="9 11">FliM is one of three proteins (FliG, FliN, FliM) that forms the rotor-mounted switch complex (C ring), located at the base of the basal body. This complex interacts with the CheY and CheZ chemotaxis proteins, in addition to contacting components of the motor that determine the direction of flagellar rotation.</text>
</comment>
<evidence type="ECO:0000256" key="5">
    <source>
        <dbReference type="ARBA" id="ARBA00022519"/>
    </source>
</evidence>
<keyword evidence="14" id="KW-1185">Reference proteome</keyword>
<dbReference type="PANTHER" id="PTHR30034">
    <property type="entry name" value="FLAGELLAR MOTOR SWITCH PROTEIN FLIM"/>
    <property type="match status" value="1"/>
</dbReference>
<comment type="subcellular location">
    <subcellularLocation>
        <location evidence="11">Cell inner membrane</location>
        <topology evidence="11">Peripheral membrane protein</topology>
    </subcellularLocation>
    <subcellularLocation>
        <location evidence="11">Bacterial flagellum basal body</location>
    </subcellularLocation>
</comment>
<evidence type="ECO:0000256" key="4">
    <source>
        <dbReference type="ARBA" id="ARBA00022500"/>
    </source>
</evidence>
<dbReference type="STRING" id="1045855.DSC_03115"/>
<dbReference type="CDD" id="cd17908">
    <property type="entry name" value="FliM"/>
    <property type="match status" value="1"/>
</dbReference>
<evidence type="ECO:0000259" key="12">
    <source>
        <dbReference type="Pfam" id="PF01052"/>
    </source>
</evidence>
<dbReference type="HOGENOM" id="CLU_052646_1_2_6"/>
<comment type="similarity">
    <text evidence="1 11">Belongs to the FliM family.</text>
</comment>
<feature type="domain" description="Flagellar motor switch protein FliN-like C-terminal" evidence="12">
    <location>
        <begin position="250"/>
        <end position="317"/>
    </location>
</feature>
<evidence type="ECO:0000313" key="13">
    <source>
        <dbReference type="EMBL" id="AER55276.1"/>
    </source>
</evidence>
<dbReference type="GO" id="GO:0050918">
    <property type="term" value="P:positive chemotaxis"/>
    <property type="evidence" value="ECO:0007669"/>
    <property type="project" value="TreeGrafter"/>
</dbReference>
<keyword evidence="13" id="KW-0966">Cell projection</keyword>
<dbReference type="SUPFAM" id="SSF101801">
    <property type="entry name" value="Surface presentation of antigens (SPOA)"/>
    <property type="match status" value="1"/>
</dbReference>
<gene>
    <name evidence="13" type="primary">fliM</name>
    <name evidence="13" type="ordered locus">DSC_03115</name>
</gene>
<dbReference type="InterPro" id="IPR001689">
    <property type="entry name" value="Flag_FliM"/>
</dbReference>
<evidence type="ECO:0000256" key="9">
    <source>
        <dbReference type="ARBA" id="ARBA00025044"/>
    </source>
</evidence>
<dbReference type="Gene3D" id="3.40.1550.10">
    <property type="entry name" value="CheC-like"/>
    <property type="match status" value="1"/>
</dbReference>
<dbReference type="KEGG" id="psd:DSC_03115"/>
<keyword evidence="5 11" id="KW-0997">Cell inner membrane</keyword>
<dbReference type="Pfam" id="PF01052">
    <property type="entry name" value="FliMN_C"/>
    <property type="match status" value="1"/>
</dbReference>
<dbReference type="EMBL" id="CP003093">
    <property type="protein sequence ID" value="AER55276.1"/>
    <property type="molecule type" value="Genomic_DNA"/>
</dbReference>
<accession>G7UMW5</accession>
<evidence type="ECO:0000313" key="14">
    <source>
        <dbReference type="Proteomes" id="UP000005870"/>
    </source>
</evidence>
<dbReference type="AlphaFoldDB" id="G7UMW5"/>
<sequence>MSEELLSQEEIDALLHGVDSGAVGMGPAAAPGEVRSYDFNNAGRVVRSRLPGLDTVNERFVRNFKTGLFNLLRRAPELTYRGTDVLRFDEYANALPVPASVTRVHMAPLKGTALVVYEPRLVFTVVENFFGGTGRMPARLENRAFTPSEQRVIQLMLKQTFTDLAEAWTPLLAVHFQALPPDPYTPIGELMDGRDHMVVSRFSVALETGGGDFAIAIPYRMLEPLREDLEAPRRPHAEPDTTWARAMRTAIEQASLEVSLSIAHRQISLRELSRLKVGDIIPIELARPVHLEVERTPMSAGEFGTHNGFNAFKVTQVQFPHVPSSNDSQEPVAS</sequence>
<evidence type="ECO:0000256" key="8">
    <source>
        <dbReference type="ARBA" id="ARBA00023143"/>
    </source>
</evidence>
<dbReference type="InterPro" id="IPR001543">
    <property type="entry name" value="FliN-like_C"/>
</dbReference>
<dbReference type="OrthoDB" id="9806941at2"/>
<keyword evidence="7 11" id="KW-0472">Membrane</keyword>
<dbReference type="Proteomes" id="UP000005870">
    <property type="component" value="Chromosome"/>
</dbReference>
<organism evidence="13 14">
    <name type="scientific">Pseudoxanthomonas spadix (strain BD-a59)</name>
    <dbReference type="NCBI Taxonomy" id="1045855"/>
    <lineage>
        <taxon>Bacteria</taxon>
        <taxon>Pseudomonadati</taxon>
        <taxon>Pseudomonadota</taxon>
        <taxon>Gammaproteobacteria</taxon>
        <taxon>Lysobacterales</taxon>
        <taxon>Lysobacteraceae</taxon>
        <taxon>Pseudoxanthomonas</taxon>
    </lineage>
</organism>
<evidence type="ECO:0000256" key="11">
    <source>
        <dbReference type="PIRNR" id="PIRNR002888"/>
    </source>
</evidence>
<evidence type="ECO:0000256" key="2">
    <source>
        <dbReference type="ARBA" id="ARBA00021898"/>
    </source>
</evidence>
<proteinExistence type="inferred from homology"/>
<dbReference type="PIRSF" id="PIRSF002888">
    <property type="entry name" value="FliM"/>
    <property type="match status" value="1"/>
</dbReference>
<keyword evidence="13" id="KW-0282">Flagellum</keyword>
<evidence type="ECO:0000256" key="1">
    <source>
        <dbReference type="ARBA" id="ARBA00011049"/>
    </source>
</evidence>
<evidence type="ECO:0000256" key="6">
    <source>
        <dbReference type="ARBA" id="ARBA00022779"/>
    </source>
</evidence>
<dbReference type="Gene3D" id="2.30.330.10">
    <property type="entry name" value="SpoA-like"/>
    <property type="match status" value="1"/>
</dbReference>
<dbReference type="PRINTS" id="PR00955">
    <property type="entry name" value="FLGMOTORFLIM"/>
</dbReference>
<keyword evidence="4 11" id="KW-0145">Chemotaxis</keyword>
<keyword evidence="13" id="KW-0969">Cilium</keyword>
<keyword evidence="8 11" id="KW-0975">Bacterial flagellum</keyword>